<dbReference type="InterPro" id="IPR002577">
    <property type="entry name" value="HTH_HxlR"/>
</dbReference>
<dbReference type="PROSITE" id="PS51118">
    <property type="entry name" value="HTH_HXLR"/>
    <property type="match status" value="1"/>
</dbReference>
<protein>
    <submittedName>
        <fullName evidence="5">Transcriptional regulator</fullName>
    </submittedName>
</protein>
<dbReference type="InterPro" id="IPR036388">
    <property type="entry name" value="WH-like_DNA-bd_sf"/>
</dbReference>
<dbReference type="InterPro" id="IPR036390">
    <property type="entry name" value="WH_DNA-bd_sf"/>
</dbReference>
<keyword evidence="1" id="KW-0805">Transcription regulation</keyword>
<feature type="domain" description="HTH hxlR-type" evidence="4">
    <location>
        <begin position="12"/>
        <end position="112"/>
    </location>
</feature>
<name>A0A3S4M375_9MICO</name>
<proteinExistence type="predicted"/>
<dbReference type="PANTHER" id="PTHR33204:SF37">
    <property type="entry name" value="HTH-TYPE TRANSCRIPTIONAL REGULATOR YODB"/>
    <property type="match status" value="1"/>
</dbReference>
<keyword evidence="2" id="KW-0238">DNA-binding</keyword>
<dbReference type="Pfam" id="PF01638">
    <property type="entry name" value="HxlR"/>
    <property type="match status" value="1"/>
</dbReference>
<evidence type="ECO:0000313" key="6">
    <source>
        <dbReference type="Proteomes" id="UP000285970"/>
    </source>
</evidence>
<dbReference type="OrthoDB" id="9800966at2"/>
<dbReference type="RefSeq" id="WP_128216836.1">
    <property type="nucleotide sequence ID" value="NZ_RBZY01000009.1"/>
</dbReference>
<evidence type="ECO:0000259" key="4">
    <source>
        <dbReference type="PROSITE" id="PS51118"/>
    </source>
</evidence>
<dbReference type="Gene3D" id="1.10.10.10">
    <property type="entry name" value="Winged helix-like DNA-binding domain superfamily/Winged helix DNA-binding domain"/>
    <property type="match status" value="1"/>
</dbReference>
<dbReference type="Proteomes" id="UP000285970">
    <property type="component" value="Unassembled WGS sequence"/>
</dbReference>
<gene>
    <name evidence="5" type="ORF">D8Y23_03790</name>
</gene>
<evidence type="ECO:0000313" key="5">
    <source>
        <dbReference type="EMBL" id="RWR21569.1"/>
    </source>
</evidence>
<accession>A0A3S4M375</accession>
<sequence length="116" mass="12043">MPESTDDEVHHCDAAVTLAFSVLGKRWNGMILSSLGSGATTFVGLRRAVSGISDAVLSDRLAELAATGLAVRTVDAGPPISVSYELTDAGRRVLPVLDQLGAWARENLAPAGASRP</sequence>
<evidence type="ECO:0000256" key="2">
    <source>
        <dbReference type="ARBA" id="ARBA00023125"/>
    </source>
</evidence>
<comment type="caution">
    <text evidence="5">The sequence shown here is derived from an EMBL/GenBank/DDBJ whole genome shotgun (WGS) entry which is preliminary data.</text>
</comment>
<organism evidence="5 6">
    <name type="scientific">Microbacterium enclense</name>
    <dbReference type="NCBI Taxonomy" id="993073"/>
    <lineage>
        <taxon>Bacteria</taxon>
        <taxon>Bacillati</taxon>
        <taxon>Actinomycetota</taxon>
        <taxon>Actinomycetes</taxon>
        <taxon>Micrococcales</taxon>
        <taxon>Microbacteriaceae</taxon>
        <taxon>Microbacterium</taxon>
    </lineage>
</organism>
<dbReference type="GO" id="GO:0003677">
    <property type="term" value="F:DNA binding"/>
    <property type="evidence" value="ECO:0007669"/>
    <property type="project" value="UniProtKB-KW"/>
</dbReference>
<evidence type="ECO:0000256" key="3">
    <source>
        <dbReference type="ARBA" id="ARBA00023163"/>
    </source>
</evidence>
<reference evidence="5 6" key="1">
    <citation type="journal article" date="2018" name="Front. Microbiol.">
        <title>Novel Insights Into Bacterial Dimethylsulfoniopropionate Catabolism in the East China Sea.</title>
        <authorList>
            <person name="Liu J."/>
            <person name="Liu J."/>
            <person name="Zhang S.H."/>
            <person name="Liang J."/>
            <person name="Lin H."/>
            <person name="Song D."/>
            <person name="Yang G.P."/>
            <person name="Todd J.D."/>
            <person name="Zhang X.H."/>
        </authorList>
    </citation>
    <scope>NUCLEOTIDE SEQUENCE [LARGE SCALE GENOMIC DNA]</scope>
    <source>
        <strain evidence="5 6">ZYFD042</strain>
    </source>
</reference>
<dbReference type="AlphaFoldDB" id="A0A3S4M375"/>
<dbReference type="SUPFAM" id="SSF46785">
    <property type="entry name" value="Winged helix' DNA-binding domain"/>
    <property type="match status" value="1"/>
</dbReference>
<keyword evidence="3" id="KW-0804">Transcription</keyword>
<evidence type="ECO:0000256" key="1">
    <source>
        <dbReference type="ARBA" id="ARBA00023015"/>
    </source>
</evidence>
<dbReference type="EMBL" id="RBZY01000009">
    <property type="protein sequence ID" value="RWR21569.1"/>
    <property type="molecule type" value="Genomic_DNA"/>
</dbReference>
<dbReference type="PANTHER" id="PTHR33204">
    <property type="entry name" value="TRANSCRIPTIONAL REGULATOR, MARR FAMILY"/>
    <property type="match status" value="1"/>
</dbReference>